<dbReference type="InterPro" id="IPR013154">
    <property type="entry name" value="ADH-like_N"/>
</dbReference>
<dbReference type="Pfam" id="PF00107">
    <property type="entry name" value="ADH_zinc_N"/>
    <property type="match status" value="1"/>
</dbReference>
<evidence type="ECO:0000259" key="1">
    <source>
        <dbReference type="SMART" id="SM00829"/>
    </source>
</evidence>
<dbReference type="InterPro" id="IPR036291">
    <property type="entry name" value="NAD(P)-bd_dom_sf"/>
</dbReference>
<evidence type="ECO:0000313" key="2">
    <source>
        <dbReference type="EMBL" id="RFC67643.1"/>
    </source>
</evidence>
<dbReference type="Pfam" id="PF08240">
    <property type="entry name" value="ADH_N"/>
    <property type="match status" value="1"/>
</dbReference>
<dbReference type="GO" id="GO:0043957">
    <property type="term" value="F:acryloyl-CoA reductase (NADPH) activity"/>
    <property type="evidence" value="ECO:0007669"/>
    <property type="project" value="TreeGrafter"/>
</dbReference>
<dbReference type="NCBIfam" id="TIGR02823">
    <property type="entry name" value="oxido_YhdH"/>
    <property type="match status" value="1"/>
</dbReference>
<dbReference type="Proteomes" id="UP000262379">
    <property type="component" value="Unassembled WGS sequence"/>
</dbReference>
<organism evidence="2 3">
    <name type="scientific">Mesorhizobium denitrificans</name>
    <dbReference type="NCBI Taxonomy" id="2294114"/>
    <lineage>
        <taxon>Bacteria</taxon>
        <taxon>Pseudomonadati</taxon>
        <taxon>Pseudomonadota</taxon>
        <taxon>Alphaproteobacteria</taxon>
        <taxon>Hyphomicrobiales</taxon>
        <taxon>Phyllobacteriaceae</taxon>
        <taxon>Mesorhizobium</taxon>
    </lineage>
</organism>
<protein>
    <submittedName>
        <fullName evidence="2">Oxidoreductase</fullName>
    </submittedName>
</protein>
<name>A0A371XEL7_9HYPH</name>
<dbReference type="PANTHER" id="PTHR43677:SF1">
    <property type="entry name" value="ACRYLYL-COA REDUCTASE ACUI-RELATED"/>
    <property type="match status" value="1"/>
</dbReference>
<reference evidence="3" key="1">
    <citation type="submission" date="2018-08" db="EMBL/GenBank/DDBJ databases">
        <authorList>
            <person name="Im W.T."/>
        </authorList>
    </citation>
    <scope>NUCLEOTIDE SEQUENCE [LARGE SCALE GENOMIC DNA]</scope>
    <source>
        <strain evidence="3">LA-28</strain>
    </source>
</reference>
<dbReference type="SUPFAM" id="SSF50129">
    <property type="entry name" value="GroES-like"/>
    <property type="match status" value="1"/>
</dbReference>
<dbReference type="AlphaFoldDB" id="A0A371XEL7"/>
<sequence length="328" mass="34720">MSKAYVIELGEDGKTRTATWRNPAEVDLMDGNVTVRVHHTTMNYKDALAITGKSPVVRRYPMIPGIDFAGEVTASDDPRFSVGDSVILNGWGVGETHLGGYSPIARISGDWLLHQPKGLSGAECMAIGTAGYTAALCVLRLQDLGIGPDRGKVLVTGASGGVGSFAVSLLAALGYDVVASTGRLEESDYLIKLGATEVIDRREFSEPGRPLGKERFAGAIDAVGGQTLANVLSQIAYGGVVAACGLAQSHDLPTTVMPFILRSVTLAGVDSVKAERSIRERAWALLTERLDRAALVAITQTAQLEAIETIAPMLLDGRIRGRLVFDVS</sequence>
<dbReference type="Gene3D" id="3.90.180.10">
    <property type="entry name" value="Medium-chain alcohol dehydrogenases, catalytic domain"/>
    <property type="match status" value="1"/>
</dbReference>
<dbReference type="RefSeq" id="WP_116624075.1">
    <property type="nucleotide sequence ID" value="NZ_QURN01000007.1"/>
</dbReference>
<proteinExistence type="predicted"/>
<dbReference type="EMBL" id="QURN01000007">
    <property type="protein sequence ID" value="RFC67643.1"/>
    <property type="molecule type" value="Genomic_DNA"/>
</dbReference>
<evidence type="ECO:0000313" key="3">
    <source>
        <dbReference type="Proteomes" id="UP000262379"/>
    </source>
</evidence>
<dbReference type="InterPro" id="IPR013149">
    <property type="entry name" value="ADH-like_C"/>
</dbReference>
<accession>A0A371XEL7</accession>
<dbReference type="InterPro" id="IPR011032">
    <property type="entry name" value="GroES-like_sf"/>
</dbReference>
<dbReference type="Gene3D" id="3.40.50.720">
    <property type="entry name" value="NAD(P)-binding Rossmann-like Domain"/>
    <property type="match status" value="1"/>
</dbReference>
<dbReference type="PANTHER" id="PTHR43677">
    <property type="entry name" value="SHORT-CHAIN DEHYDROGENASE/REDUCTASE"/>
    <property type="match status" value="1"/>
</dbReference>
<keyword evidence="3" id="KW-1185">Reference proteome</keyword>
<dbReference type="InterPro" id="IPR020843">
    <property type="entry name" value="ER"/>
</dbReference>
<feature type="domain" description="Enoyl reductase (ER)" evidence="1">
    <location>
        <begin position="13"/>
        <end position="325"/>
    </location>
</feature>
<dbReference type="SMART" id="SM00829">
    <property type="entry name" value="PKS_ER"/>
    <property type="match status" value="1"/>
</dbReference>
<dbReference type="SUPFAM" id="SSF51735">
    <property type="entry name" value="NAD(P)-binding Rossmann-fold domains"/>
    <property type="match status" value="1"/>
</dbReference>
<dbReference type="InterPro" id="IPR014188">
    <property type="entry name" value="Acrylyl-CoA_reductase_AcuI"/>
</dbReference>
<dbReference type="InterPro" id="IPR051397">
    <property type="entry name" value="Zn-ADH-like_protein"/>
</dbReference>
<comment type="caution">
    <text evidence="2">The sequence shown here is derived from an EMBL/GenBank/DDBJ whole genome shotgun (WGS) entry which is preliminary data.</text>
</comment>
<gene>
    <name evidence="2" type="ORF">DY251_11565</name>
</gene>
<dbReference type="CDD" id="cd08288">
    <property type="entry name" value="MDR_yhdh"/>
    <property type="match status" value="1"/>
</dbReference>